<dbReference type="Proteomes" id="UP001205486">
    <property type="component" value="Unassembled WGS sequence"/>
</dbReference>
<sequence>MPSLEESMKDALKSEAELASLILGYLREAAPDQAASLTADAKILDVIDSFSFVEMFGYIEAERGAAIDLSTAGPQDLETVQSFARFLSRV</sequence>
<keyword evidence="2" id="KW-1185">Reference proteome</keyword>
<accession>A0ACC6AP90</accession>
<organism evidence="1 2">
    <name type="scientific">Nitrobacter winogradskyi</name>
    <name type="common">Nitrobacter agilis</name>
    <dbReference type="NCBI Taxonomy" id="913"/>
    <lineage>
        <taxon>Bacteria</taxon>
        <taxon>Pseudomonadati</taxon>
        <taxon>Pseudomonadota</taxon>
        <taxon>Alphaproteobacteria</taxon>
        <taxon>Hyphomicrobiales</taxon>
        <taxon>Nitrobacteraceae</taxon>
        <taxon>Nitrobacter</taxon>
    </lineage>
</organism>
<name>A0ACC6AP90_NITWI</name>
<proteinExistence type="predicted"/>
<dbReference type="EMBL" id="JALJZS010000004">
    <property type="protein sequence ID" value="MCP2000997.1"/>
    <property type="molecule type" value="Genomic_DNA"/>
</dbReference>
<reference evidence="1" key="1">
    <citation type="submission" date="2022-03" db="EMBL/GenBank/DDBJ databases">
        <title>Interactions between chemoautotrophic and heterotrophic bacteria.</title>
        <authorList>
            <person name="Santoro A."/>
        </authorList>
    </citation>
    <scope>NUCLEOTIDE SEQUENCE</scope>
    <source>
        <strain evidence="1">Nb-106</strain>
    </source>
</reference>
<comment type="caution">
    <text evidence="1">The sequence shown here is derived from an EMBL/GenBank/DDBJ whole genome shotgun (WGS) entry which is preliminary data.</text>
</comment>
<evidence type="ECO:0000313" key="2">
    <source>
        <dbReference type="Proteomes" id="UP001205486"/>
    </source>
</evidence>
<gene>
    <name evidence="1" type="ORF">J2S34_003480</name>
</gene>
<evidence type="ECO:0000313" key="1">
    <source>
        <dbReference type="EMBL" id="MCP2000997.1"/>
    </source>
</evidence>
<protein>
    <submittedName>
        <fullName evidence="1">Acyl carrier protein</fullName>
    </submittedName>
</protein>